<reference evidence="3 4" key="1">
    <citation type="submission" date="2013-05" db="EMBL/GenBank/DDBJ databases">
        <title>The Genome Sequence of Bacteroides stercoris CC31F.</title>
        <authorList>
            <consortium name="The Broad Institute Genomics Platform"/>
            <person name="Earl A."/>
            <person name="Ward D."/>
            <person name="Feldgarden M."/>
            <person name="Gevers D."/>
            <person name="Oliphant K."/>
            <person name="Allen-Vercoe E."/>
            <person name="Walker B."/>
            <person name="Young S."/>
            <person name="Zeng Q."/>
            <person name="Gargeya S."/>
            <person name="Fitzgerald M."/>
            <person name="Haas B."/>
            <person name="Abouelleil A."/>
            <person name="Allen A.W."/>
            <person name="Alvarado L."/>
            <person name="Arachchi H.M."/>
            <person name="Berlin A.M."/>
            <person name="Chapman S.B."/>
            <person name="Gainer-Dewar J."/>
            <person name="Goldberg J."/>
            <person name="Griggs A."/>
            <person name="Gujja S."/>
            <person name="Hansen M."/>
            <person name="Howarth C."/>
            <person name="Imamovic A."/>
            <person name="Ireland A."/>
            <person name="Larimer J."/>
            <person name="McCowan C."/>
            <person name="Murphy C."/>
            <person name="Pearson M."/>
            <person name="Poon T.W."/>
            <person name="Priest M."/>
            <person name="Roberts A."/>
            <person name="Saif S."/>
            <person name="Shea T."/>
            <person name="Sisk P."/>
            <person name="Sykes S."/>
            <person name="Wortman J."/>
            <person name="Nusbaum C."/>
            <person name="Birren B."/>
        </authorList>
    </citation>
    <scope>NUCLEOTIDE SEQUENCE [LARGE SCALE GENOMIC DNA]</scope>
    <source>
        <strain evidence="3 4">CC31F</strain>
    </source>
</reference>
<accession>S3YDW9</accession>
<dbReference type="PANTHER" id="PTHR12526">
    <property type="entry name" value="GLYCOSYLTRANSFERASE"/>
    <property type="match status" value="1"/>
</dbReference>
<dbReference type="Pfam" id="PF13439">
    <property type="entry name" value="Glyco_transf_4"/>
    <property type="match status" value="1"/>
</dbReference>
<dbReference type="Pfam" id="PF00534">
    <property type="entry name" value="Glycos_transf_1"/>
    <property type="match status" value="1"/>
</dbReference>
<feature type="domain" description="Glycosyltransferase subfamily 4-like N-terminal" evidence="2">
    <location>
        <begin position="60"/>
        <end position="165"/>
    </location>
</feature>
<evidence type="ECO:0000259" key="2">
    <source>
        <dbReference type="Pfam" id="PF13439"/>
    </source>
</evidence>
<dbReference type="HOGENOM" id="CLU_009583_14_0_10"/>
<dbReference type="RefSeq" id="WP_016661219.1">
    <property type="nucleotide sequence ID" value="NZ_KE340311.1"/>
</dbReference>
<evidence type="ECO:0000313" key="4">
    <source>
        <dbReference type="Proteomes" id="UP000014614"/>
    </source>
</evidence>
<organism evidence="3 4">
    <name type="scientific">Bacteroides stercoris CC31F</name>
    <dbReference type="NCBI Taxonomy" id="1073351"/>
    <lineage>
        <taxon>Bacteria</taxon>
        <taxon>Pseudomonadati</taxon>
        <taxon>Bacteroidota</taxon>
        <taxon>Bacteroidia</taxon>
        <taxon>Bacteroidales</taxon>
        <taxon>Bacteroidaceae</taxon>
        <taxon>Bacteroides</taxon>
    </lineage>
</organism>
<evidence type="ECO:0008006" key="5">
    <source>
        <dbReference type="Google" id="ProtNLM"/>
    </source>
</evidence>
<dbReference type="EMBL" id="ATFP01000013">
    <property type="protein sequence ID" value="EPH21214.1"/>
    <property type="molecule type" value="Genomic_DNA"/>
</dbReference>
<dbReference type="GO" id="GO:0016757">
    <property type="term" value="F:glycosyltransferase activity"/>
    <property type="evidence" value="ECO:0007669"/>
    <property type="project" value="InterPro"/>
</dbReference>
<dbReference type="PATRIC" id="fig|1073351.3.peg.780"/>
<sequence>MDYILKQDTSRHVLFLGVSMKTKGGMTAVLVSYNKYIENMHFIPTWKLGNKLIKSLYAFQAIVRTLWSCIWNRHLKIVHIHGAANASFYRCKIFIKLAKKAGKKVILHEHAADFVEFYNNNNNKQDIVDTINLCDCLIVLSNSWKDFFISIGIPNDKIQVLNNIVSPPILNKVIKMDQRLHLMYMGEISNRKGAFDLLKAISDNRDYFQDKLLLRMGGNEVDGDIKGYIREHGLGDFVSYEGWIAGQKKIDCLNWEDVYILPSYNEGLPIAILEAMAYAHPVISTPVGGIPEVVKNGQNGMLVKPGDTQNIAEAIKYYIENLDSIRKQGEQAYQIAQDFFPEKVFRDLARIYDSFINESN</sequence>
<evidence type="ECO:0000313" key="3">
    <source>
        <dbReference type="EMBL" id="EPH21214.1"/>
    </source>
</evidence>
<evidence type="ECO:0000259" key="1">
    <source>
        <dbReference type="Pfam" id="PF00534"/>
    </source>
</evidence>
<dbReference type="Proteomes" id="UP000014614">
    <property type="component" value="Unassembled WGS sequence"/>
</dbReference>
<protein>
    <recommendedName>
        <fullName evidence="5">Glycosyl transferase family 1 domain-containing protein</fullName>
    </recommendedName>
</protein>
<gene>
    <name evidence="3" type="ORF">HMPREF1181_00793</name>
</gene>
<dbReference type="Gene3D" id="3.40.50.2000">
    <property type="entry name" value="Glycogen Phosphorylase B"/>
    <property type="match status" value="2"/>
</dbReference>
<proteinExistence type="predicted"/>
<dbReference type="CDD" id="cd03801">
    <property type="entry name" value="GT4_PimA-like"/>
    <property type="match status" value="1"/>
</dbReference>
<dbReference type="AlphaFoldDB" id="S3YDW9"/>
<dbReference type="InterPro" id="IPR001296">
    <property type="entry name" value="Glyco_trans_1"/>
</dbReference>
<feature type="domain" description="Glycosyl transferase family 1" evidence="1">
    <location>
        <begin position="178"/>
        <end position="334"/>
    </location>
</feature>
<dbReference type="InterPro" id="IPR028098">
    <property type="entry name" value="Glyco_trans_4-like_N"/>
</dbReference>
<comment type="caution">
    <text evidence="3">The sequence shown here is derived from an EMBL/GenBank/DDBJ whole genome shotgun (WGS) entry which is preliminary data.</text>
</comment>
<dbReference type="SUPFAM" id="SSF53756">
    <property type="entry name" value="UDP-Glycosyltransferase/glycogen phosphorylase"/>
    <property type="match status" value="1"/>
</dbReference>
<name>S3YDW9_BACSE</name>